<comment type="catalytic activity">
    <reaction evidence="11">
        <text>hydrogencarbonate + NH4(+) + 2 ATP = carbamoyl phosphate + 2 ADP + phosphate + 2 H(+)</text>
        <dbReference type="Rhea" id="RHEA:18029"/>
        <dbReference type="ChEBI" id="CHEBI:15378"/>
        <dbReference type="ChEBI" id="CHEBI:17544"/>
        <dbReference type="ChEBI" id="CHEBI:28938"/>
        <dbReference type="ChEBI" id="CHEBI:30616"/>
        <dbReference type="ChEBI" id="CHEBI:43474"/>
        <dbReference type="ChEBI" id="CHEBI:58228"/>
        <dbReference type="ChEBI" id="CHEBI:456216"/>
        <dbReference type="EC" id="6.3.4.16"/>
    </reaction>
</comment>
<dbReference type="InterPro" id="IPR058047">
    <property type="entry name" value="CPSase_preATP-grasp"/>
</dbReference>
<evidence type="ECO:0000256" key="6">
    <source>
        <dbReference type="ARBA" id="ARBA00022723"/>
    </source>
</evidence>
<dbReference type="GO" id="GO:0005737">
    <property type="term" value="C:cytoplasm"/>
    <property type="evidence" value="ECO:0007669"/>
    <property type="project" value="TreeGrafter"/>
</dbReference>
<evidence type="ECO:0000256" key="7">
    <source>
        <dbReference type="ARBA" id="ARBA00022737"/>
    </source>
</evidence>
<feature type="domain" description="MGS-like" evidence="15">
    <location>
        <begin position="943"/>
        <end position="1080"/>
    </location>
</feature>
<dbReference type="GO" id="GO:0006541">
    <property type="term" value="P:glutamine metabolic process"/>
    <property type="evidence" value="ECO:0007669"/>
    <property type="project" value="TreeGrafter"/>
</dbReference>
<feature type="domain" description="ATP-grasp" evidence="14">
    <location>
        <begin position="686"/>
        <end position="877"/>
    </location>
</feature>
<dbReference type="FunFam" id="3.40.50.20:FF:000001">
    <property type="entry name" value="Carbamoyl-phosphate synthase large chain"/>
    <property type="match status" value="1"/>
</dbReference>
<dbReference type="InterPro" id="IPR016185">
    <property type="entry name" value="PreATP-grasp_dom_sf"/>
</dbReference>
<dbReference type="SMART" id="SM00851">
    <property type="entry name" value="MGS"/>
    <property type="match status" value="1"/>
</dbReference>
<dbReference type="NCBIfam" id="NF003671">
    <property type="entry name" value="PRK05294.1"/>
    <property type="match status" value="1"/>
</dbReference>
<dbReference type="GO" id="GO:0046872">
    <property type="term" value="F:metal ion binding"/>
    <property type="evidence" value="ECO:0007669"/>
    <property type="project" value="UniProtKB-KW"/>
</dbReference>
<dbReference type="Pfam" id="PF02787">
    <property type="entry name" value="CPSase_L_D3"/>
    <property type="match status" value="1"/>
</dbReference>
<dbReference type="FunFam" id="3.40.50.20:FF:000002">
    <property type="entry name" value="Carbamoyl-phosphate synthase large chain"/>
    <property type="match status" value="1"/>
</dbReference>
<keyword evidence="6" id="KW-0479">Metal-binding</keyword>
<organism evidence="16 17">
    <name type="scientific">Teretinema zuelzerae</name>
    <dbReference type="NCBI Taxonomy" id="156"/>
    <lineage>
        <taxon>Bacteria</taxon>
        <taxon>Pseudomonadati</taxon>
        <taxon>Spirochaetota</taxon>
        <taxon>Spirochaetia</taxon>
        <taxon>Spirochaetales</taxon>
        <taxon>Treponemataceae</taxon>
        <taxon>Teretinema</taxon>
    </lineage>
</organism>
<evidence type="ECO:0000256" key="12">
    <source>
        <dbReference type="ARBA" id="ARBA00048816"/>
    </source>
</evidence>
<protein>
    <submittedName>
        <fullName evidence="16">Carbamoyl-phosphate synthase (Glutamine-hydrolyzing) large subunit</fullName>
        <ecNumber evidence="16">6.3.5.5</ecNumber>
    </submittedName>
</protein>
<keyword evidence="17" id="KW-1185">Reference proteome</keyword>
<dbReference type="GO" id="GO:0004087">
    <property type="term" value="F:carbamoyl-phosphate synthase (ammonia) activity"/>
    <property type="evidence" value="ECO:0007669"/>
    <property type="project" value="UniProtKB-EC"/>
</dbReference>
<dbReference type="PROSITE" id="PS00867">
    <property type="entry name" value="CPSASE_2"/>
    <property type="match status" value="1"/>
</dbReference>
<dbReference type="Gene3D" id="3.30.1490.20">
    <property type="entry name" value="ATP-grasp fold, A domain"/>
    <property type="match status" value="1"/>
</dbReference>
<comment type="caution">
    <text evidence="16">The sequence shown here is derived from an EMBL/GenBank/DDBJ whole genome shotgun (WGS) entry which is preliminary data.</text>
</comment>
<evidence type="ECO:0000256" key="5">
    <source>
        <dbReference type="ARBA" id="ARBA00022605"/>
    </source>
</evidence>
<comment type="pathway">
    <text evidence="1">Amino-acid biosynthesis; L-arginine biosynthesis; carbamoyl phosphate from bicarbonate: step 1/1.</text>
</comment>
<evidence type="ECO:0000256" key="2">
    <source>
        <dbReference type="ARBA" id="ARBA00009799"/>
    </source>
</evidence>
<keyword evidence="9 13" id="KW-0067">ATP-binding</keyword>
<sequence>MTSYRINTPKTVLILGSGAHRIGQTGEFDSSCLQAIKALKMEGIRTILINPEMTAVHTSEGLADATYFLPITAEFVESVIEKEHPDSLLIHFGGKLAYQCVLELESLGVLEQFNLQVLGTQMPDLDKAFNRESFVAALDEAGIPALRGIKLACGEQNAVPADIEYPVILRSLNSGDERAAHLCGDRAELEHIIRKRFSETACCFVEPFLGEWKEVEIELLRDAMDNCIQVCSMESLDSLGIHNGDSLVVIPAQTLSGDELERMRTAAFQAARRFNIIGEATIRFALHPDTREQLLIEIAPRLSRSTAIASKASGYQIGYITTRISLGFALSETANPLTANSKFCTEPVFDCIALKMPRWDREKFEKADPYLGTEVKAVGEAMAFGRTFPEVLQKAVRMTMPGCPGIHGHGHSFKDIKDSLRNPTDERVFALYEAIRDGWSTERIVKHAHIDPWFISQLRIIARIGEDLSSAGTEQQSEIPQSARSTGKKLLPGKELLLAAKQAGFSDEQIAQCVGSREDKIRALRLELSIRPVSKSIDSTGGESTVRHGGLYMTYSGVSDDVKALGAGAMVLGSGPFHIGSNLEYEWCCASALKTIRAAGKPAIVLNCNPEAVSTDFDIADRVYFEELSLERVCDVYDAERPEGIILSMGGQIPNNLAIPLSRRGIPVLGTQPADIDRAEDRNKFSALLDQLGIQQPEWMEVSSLEAARQFTEKNGFPLLIRPSYVSSGAAMSVAWDDASLKGLLSRAMKVSPDHPVILTRYAENSKEIEIDAVANKGEILAYAISEHIENAGVHSGDATVVLPAQRIYLSTAQAIKKAARKIAAALEITGPFNIQFLAKSTNIQVIECNLRASRSLPFCSKVFHIDMAALAVKAQLGLDVQKIDGSRLDFDHVGVRAAQFSYSRMKGTDPVAGVEMASTGEVGCMGRGVRDAFMKAMLSTGYTIPKKKILLSTGPIENKVDFIESAKKLKSLGYQLAASGGTARFLQNHGIEAESLPWPLEDKHPNIADELQAGLIDLVINIPKNNRESELRNDYSIRRLSVDLGIPLITNIKIAKQFIDSLEWYKTRGLEVKSREEYT</sequence>
<dbReference type="NCBIfam" id="NF009455">
    <property type="entry name" value="PRK12815.1"/>
    <property type="match status" value="1"/>
</dbReference>
<evidence type="ECO:0000313" key="17">
    <source>
        <dbReference type="Proteomes" id="UP001198163"/>
    </source>
</evidence>
<evidence type="ECO:0000256" key="11">
    <source>
        <dbReference type="ARBA" id="ARBA00047359"/>
    </source>
</evidence>
<dbReference type="SUPFAM" id="SSF52335">
    <property type="entry name" value="Methylglyoxal synthase-like"/>
    <property type="match status" value="1"/>
</dbReference>
<dbReference type="NCBIfam" id="TIGR01369">
    <property type="entry name" value="CPSaseII_lrg"/>
    <property type="match status" value="1"/>
</dbReference>
<dbReference type="CDD" id="cd01423">
    <property type="entry name" value="MGS_CPS_I_III"/>
    <property type="match status" value="1"/>
</dbReference>
<dbReference type="Pfam" id="PF25596">
    <property type="entry name" value="CPSase_L_D1"/>
    <property type="match status" value="2"/>
</dbReference>
<dbReference type="SUPFAM" id="SSF48108">
    <property type="entry name" value="Carbamoyl phosphate synthetase, large subunit connection domain"/>
    <property type="match status" value="1"/>
</dbReference>
<dbReference type="Pfam" id="PF02142">
    <property type="entry name" value="MGS"/>
    <property type="match status" value="1"/>
</dbReference>
<proteinExistence type="inferred from homology"/>
<dbReference type="Gene3D" id="3.40.50.1380">
    <property type="entry name" value="Methylglyoxal synthase-like domain"/>
    <property type="match status" value="1"/>
</dbReference>
<evidence type="ECO:0000256" key="13">
    <source>
        <dbReference type="PROSITE-ProRule" id="PRU00409"/>
    </source>
</evidence>
<dbReference type="GO" id="GO:0006526">
    <property type="term" value="P:L-arginine biosynthetic process"/>
    <property type="evidence" value="ECO:0007669"/>
    <property type="project" value="UniProtKB-KW"/>
</dbReference>
<dbReference type="InterPro" id="IPR011607">
    <property type="entry name" value="MGS-like_dom"/>
</dbReference>
<dbReference type="PANTHER" id="PTHR11405">
    <property type="entry name" value="CARBAMOYLTRANSFERASE FAMILY MEMBER"/>
    <property type="match status" value="1"/>
</dbReference>
<reference evidence="16" key="1">
    <citation type="submission" date="2021-08" db="EMBL/GenBank/DDBJ databases">
        <title>Comparative analyses of Brucepasteria parasyntrophica and Teretinema zuelzerae.</title>
        <authorList>
            <person name="Song Y."/>
            <person name="Brune A."/>
        </authorList>
    </citation>
    <scope>NUCLEOTIDE SEQUENCE</scope>
    <source>
        <strain evidence="16">DSM 1903</strain>
    </source>
</reference>
<dbReference type="Gene3D" id="1.10.1030.10">
    <property type="entry name" value="Carbamoyl-phosphate synthetase, large subunit oligomerisation domain"/>
    <property type="match status" value="1"/>
</dbReference>
<evidence type="ECO:0000256" key="8">
    <source>
        <dbReference type="ARBA" id="ARBA00022741"/>
    </source>
</evidence>
<dbReference type="RefSeq" id="WP_230757737.1">
    <property type="nucleotide sequence ID" value="NZ_JAINWA010000003.1"/>
</dbReference>
<accession>A0AAE3EL39</accession>
<keyword evidence="7" id="KW-0677">Repeat</keyword>
<dbReference type="PROSITE" id="PS51855">
    <property type="entry name" value="MGS"/>
    <property type="match status" value="1"/>
</dbReference>
<comment type="similarity">
    <text evidence="2">Belongs to the CarB family.</text>
</comment>
<evidence type="ECO:0000256" key="10">
    <source>
        <dbReference type="ARBA" id="ARBA00023211"/>
    </source>
</evidence>
<dbReference type="EC" id="6.3.5.5" evidence="16"/>
<dbReference type="InterPro" id="IPR036897">
    <property type="entry name" value="CarbamoylP_synth_lsu_oligo_sf"/>
</dbReference>
<evidence type="ECO:0000256" key="9">
    <source>
        <dbReference type="ARBA" id="ARBA00022840"/>
    </source>
</evidence>
<dbReference type="Pfam" id="PF02786">
    <property type="entry name" value="CPSase_L_D2"/>
    <property type="match status" value="2"/>
</dbReference>
<evidence type="ECO:0000256" key="4">
    <source>
        <dbReference type="ARBA" id="ARBA00022598"/>
    </source>
</evidence>
<dbReference type="InterPro" id="IPR005483">
    <property type="entry name" value="CPSase_dom"/>
</dbReference>
<dbReference type="PROSITE" id="PS50975">
    <property type="entry name" value="ATP_GRASP"/>
    <property type="match status" value="2"/>
</dbReference>
<dbReference type="InterPro" id="IPR006275">
    <property type="entry name" value="CPSase_lsu"/>
</dbReference>
<dbReference type="InterPro" id="IPR005480">
    <property type="entry name" value="CPSase_lsu_oligo"/>
</dbReference>
<dbReference type="PROSITE" id="PS00866">
    <property type="entry name" value="CPSASE_1"/>
    <property type="match status" value="1"/>
</dbReference>
<dbReference type="SUPFAM" id="SSF56059">
    <property type="entry name" value="Glutathione synthetase ATP-binding domain-like"/>
    <property type="match status" value="2"/>
</dbReference>
<dbReference type="Gene3D" id="3.30.470.20">
    <property type="entry name" value="ATP-grasp fold, B domain"/>
    <property type="match status" value="2"/>
</dbReference>
<dbReference type="SMART" id="SM01096">
    <property type="entry name" value="CPSase_L_D3"/>
    <property type="match status" value="1"/>
</dbReference>
<dbReference type="Proteomes" id="UP001198163">
    <property type="component" value="Unassembled WGS sequence"/>
</dbReference>
<dbReference type="PANTHER" id="PTHR11405:SF53">
    <property type="entry name" value="CARBAMOYL-PHOSPHATE SYNTHASE [AMMONIA], MITOCHONDRIAL"/>
    <property type="match status" value="1"/>
</dbReference>
<evidence type="ECO:0000259" key="14">
    <source>
        <dbReference type="PROSITE" id="PS50975"/>
    </source>
</evidence>
<dbReference type="GO" id="GO:0004088">
    <property type="term" value="F:carbamoyl-phosphate synthase (glutamine-hydrolyzing) activity"/>
    <property type="evidence" value="ECO:0007669"/>
    <property type="project" value="UniProtKB-EC"/>
</dbReference>
<feature type="domain" description="ATP-grasp" evidence="14">
    <location>
        <begin position="135"/>
        <end position="326"/>
    </location>
</feature>
<dbReference type="InterPro" id="IPR013815">
    <property type="entry name" value="ATP_grasp_subdomain_1"/>
</dbReference>
<keyword evidence="5" id="KW-0028">Amino-acid biosynthesis</keyword>
<keyword evidence="4 16" id="KW-0436">Ligase</keyword>
<name>A0AAE3EL39_9SPIR</name>
<keyword evidence="10" id="KW-0464">Manganese</keyword>
<evidence type="ECO:0000256" key="3">
    <source>
        <dbReference type="ARBA" id="ARBA00022571"/>
    </source>
</evidence>
<keyword evidence="8 13" id="KW-0547">Nucleotide-binding</keyword>
<evidence type="ECO:0000256" key="1">
    <source>
        <dbReference type="ARBA" id="ARBA00005077"/>
    </source>
</evidence>
<dbReference type="InterPro" id="IPR036914">
    <property type="entry name" value="MGS-like_dom_sf"/>
</dbReference>
<evidence type="ECO:0000259" key="15">
    <source>
        <dbReference type="PROSITE" id="PS51855"/>
    </source>
</evidence>
<dbReference type="FunFam" id="3.30.470.20:FF:000026">
    <property type="entry name" value="Carbamoyl-phosphate synthase large chain"/>
    <property type="match status" value="1"/>
</dbReference>
<dbReference type="InterPro" id="IPR011761">
    <property type="entry name" value="ATP-grasp"/>
</dbReference>
<dbReference type="GO" id="GO:0005524">
    <property type="term" value="F:ATP binding"/>
    <property type="evidence" value="ECO:0007669"/>
    <property type="project" value="UniProtKB-UniRule"/>
</dbReference>
<comment type="catalytic activity">
    <reaction evidence="12">
        <text>hydrogencarbonate + L-glutamine + 2 ATP + H2O = carbamoyl phosphate + L-glutamate + 2 ADP + phosphate + 2 H(+)</text>
        <dbReference type="Rhea" id="RHEA:18633"/>
        <dbReference type="ChEBI" id="CHEBI:15377"/>
        <dbReference type="ChEBI" id="CHEBI:15378"/>
        <dbReference type="ChEBI" id="CHEBI:17544"/>
        <dbReference type="ChEBI" id="CHEBI:29985"/>
        <dbReference type="ChEBI" id="CHEBI:30616"/>
        <dbReference type="ChEBI" id="CHEBI:43474"/>
        <dbReference type="ChEBI" id="CHEBI:58228"/>
        <dbReference type="ChEBI" id="CHEBI:58359"/>
        <dbReference type="ChEBI" id="CHEBI:456216"/>
        <dbReference type="EC" id="6.3.5.5"/>
    </reaction>
</comment>
<dbReference type="InterPro" id="IPR005479">
    <property type="entry name" value="CPAse_ATP-bd"/>
</dbReference>
<dbReference type="EMBL" id="JAINWA010000003">
    <property type="protein sequence ID" value="MCD1655836.1"/>
    <property type="molecule type" value="Genomic_DNA"/>
</dbReference>
<dbReference type="Gene3D" id="3.40.50.20">
    <property type="match status" value="2"/>
</dbReference>
<dbReference type="AlphaFoldDB" id="A0AAE3EL39"/>
<dbReference type="SUPFAM" id="SSF52440">
    <property type="entry name" value="PreATP-grasp domain"/>
    <property type="match status" value="2"/>
</dbReference>
<keyword evidence="3" id="KW-0055">Arginine biosynthesis</keyword>
<evidence type="ECO:0000313" key="16">
    <source>
        <dbReference type="EMBL" id="MCD1655836.1"/>
    </source>
</evidence>
<gene>
    <name evidence="16" type="primary">carB</name>
    <name evidence="16" type="ORF">K7J14_14150</name>
</gene>
<dbReference type="PRINTS" id="PR00098">
    <property type="entry name" value="CPSASE"/>
</dbReference>